<dbReference type="KEGG" id="soy:115883413"/>
<gene>
    <name evidence="10" type="primary">LOC115883413</name>
</gene>
<keyword evidence="4 6" id="KW-0175">Coiled coil</keyword>
<accession>A0A6J2Y3Q0</accession>
<evidence type="ECO:0000256" key="6">
    <source>
        <dbReference type="SAM" id="Coils"/>
    </source>
</evidence>
<keyword evidence="3" id="KW-0963">Cytoplasm</keyword>
<evidence type="ECO:0000256" key="3">
    <source>
        <dbReference type="ARBA" id="ARBA00022490"/>
    </source>
</evidence>
<feature type="region of interest" description="Disordered" evidence="7">
    <location>
        <begin position="616"/>
        <end position="641"/>
    </location>
</feature>
<reference evidence="10" key="1">
    <citation type="submission" date="2025-08" db="UniProtKB">
        <authorList>
            <consortium name="RefSeq"/>
        </authorList>
    </citation>
    <scope>IDENTIFICATION</scope>
    <source>
        <tissue evidence="10">Gonads</tissue>
    </source>
</reference>
<dbReference type="FunCoup" id="A0A6J2Y3Q0">
    <property type="interactions" value="6"/>
</dbReference>
<feature type="domain" description="Transforming acidic coiled-coil-containing protein C-terminal" evidence="8">
    <location>
        <begin position="864"/>
        <end position="1013"/>
    </location>
</feature>
<evidence type="ECO:0000259" key="8">
    <source>
        <dbReference type="Pfam" id="PF05010"/>
    </source>
</evidence>
<name>A0A6J2Y3Q0_SITOR</name>
<evidence type="ECO:0000256" key="1">
    <source>
        <dbReference type="ARBA" id="ARBA00004245"/>
    </source>
</evidence>
<keyword evidence="5" id="KW-0206">Cytoskeleton</keyword>
<evidence type="ECO:0000256" key="5">
    <source>
        <dbReference type="ARBA" id="ARBA00023212"/>
    </source>
</evidence>
<organism evidence="9 10">
    <name type="scientific">Sitophilus oryzae</name>
    <name type="common">Rice weevil</name>
    <name type="synonym">Curculio oryzae</name>
    <dbReference type="NCBI Taxonomy" id="7048"/>
    <lineage>
        <taxon>Eukaryota</taxon>
        <taxon>Metazoa</taxon>
        <taxon>Ecdysozoa</taxon>
        <taxon>Arthropoda</taxon>
        <taxon>Hexapoda</taxon>
        <taxon>Insecta</taxon>
        <taxon>Pterygota</taxon>
        <taxon>Neoptera</taxon>
        <taxon>Endopterygota</taxon>
        <taxon>Coleoptera</taxon>
        <taxon>Polyphaga</taxon>
        <taxon>Cucujiformia</taxon>
        <taxon>Curculionidae</taxon>
        <taxon>Dryophthorinae</taxon>
        <taxon>Sitophilus</taxon>
    </lineage>
</organism>
<dbReference type="RefSeq" id="XP_030757630.1">
    <property type="nucleotide sequence ID" value="XM_030901770.1"/>
</dbReference>
<comment type="subcellular location">
    <subcellularLocation>
        <location evidence="1">Cytoplasm</location>
        <location evidence="1">Cytoskeleton</location>
    </subcellularLocation>
</comment>
<dbReference type="Gene3D" id="1.20.5.1700">
    <property type="match status" value="1"/>
</dbReference>
<evidence type="ECO:0000256" key="7">
    <source>
        <dbReference type="SAM" id="MobiDB-lite"/>
    </source>
</evidence>
<feature type="region of interest" description="Disordered" evidence="7">
    <location>
        <begin position="33"/>
        <end position="57"/>
    </location>
</feature>
<dbReference type="OrthoDB" id="10255048at2759"/>
<dbReference type="InParanoid" id="A0A6J2Y3Q0"/>
<sequence>MNFVSNVFKKIVLGDSNSTVAETKNQVLLVSGENREEDNETAETLSEKDDVSSSQDRIPAENSIAMQENDPFYEANSTSTAFPLEENLTKDSVSDVNIPENCSYGSLDTSNEFICNQPNIEDASENTNQDFENVKDTLVDSLESSELNNDLKLNLLEGQNVANTSTVNPIQQYQLDTSADSYTSTDKENKTLLNDDTIKMNENSHGQVVLTTSDMNNKETNETSSLKNKIIETQLNNDETIQTDVNKYNASQNSMLVVKCRENEKDTNCKKEVIKNYEKETPKDLNVEQNIKDIKTVLEDFADNKCYLNEKSEIDDLESIKQLSKTNSNISSNCICGNLEEDSTNVRRVSEEANLIEKNKNLSLRDILEEPESSLIKNDQNIKNVTDEQIESICSENKLPKSDKNIKPRGSCANEENIQSKTETPKILEVQVSTANQSTLLNNLSISKNITLESILKETSFNNTLIPTIKVSVQNNDNHNNKISDEVIQTTSVASEDLDTKTLVQEFQNCSIDSNIANFENKNIEEMCIFNKDKEDYIKFERQQKQAEESIEENLQNILDCEHGIEENYAIKKTDVNEKHVSLKNTSEVSFQNKKDSENNVIEKYETKCAEKTDVNDIDKEHNVSSEEKSEASIQREDCKNESKNISDFDKNTDDSIFLSNISEKDDKFKTFDIDTEQKPNNSDTMLASNSNQKKYFNEDEFIVKEIKSIEENRVLEKEIVDLKLDEDSDGQDKENESFEDIRNLGSSLSSNFHSKIITENITDINIDNNDDQIEEDSTIEKSSEVFPKLSGNRTNFNESSLIQRDFEDLEMMQTGSGTNSEDNLSEDTNRSLVPSQVFLPKDEKENKFESMGDHQNNEISPIEEYRKISKIYEDVIEKQSIELAKLREECHRSNRLFTSTEMAFSDLYLKYQKSRATIEAYKENEDNLLYNIESAEDQFEKLKAKYEVMKNAVQDEVAIVERAVLREKQEKQAEIAKLQATVKRMQIKASSLENSLKQKTEECMALSAFWDDITASTHK</sequence>
<proteinExistence type="inferred from homology"/>
<evidence type="ECO:0000256" key="4">
    <source>
        <dbReference type="ARBA" id="ARBA00023054"/>
    </source>
</evidence>
<dbReference type="InterPro" id="IPR007707">
    <property type="entry name" value="TACC_C"/>
</dbReference>
<dbReference type="Proteomes" id="UP000504635">
    <property type="component" value="Unplaced"/>
</dbReference>
<dbReference type="GO" id="GO:0005856">
    <property type="term" value="C:cytoskeleton"/>
    <property type="evidence" value="ECO:0007669"/>
    <property type="project" value="UniProtKB-SubCell"/>
</dbReference>
<dbReference type="AlphaFoldDB" id="A0A6J2Y3Q0"/>
<keyword evidence="9" id="KW-1185">Reference proteome</keyword>
<feature type="coiled-coil region" evidence="6">
    <location>
        <begin position="870"/>
        <end position="1003"/>
    </location>
</feature>
<dbReference type="Pfam" id="PF05010">
    <property type="entry name" value="TACC_C"/>
    <property type="match status" value="1"/>
</dbReference>
<evidence type="ECO:0000313" key="9">
    <source>
        <dbReference type="Proteomes" id="UP000504635"/>
    </source>
</evidence>
<comment type="similarity">
    <text evidence="2">Belongs to the TACC family.</text>
</comment>
<dbReference type="GeneID" id="115883413"/>
<protein>
    <submittedName>
        <fullName evidence="10">Nuclease SbcCD subunit C-like isoform X1</fullName>
    </submittedName>
</protein>
<evidence type="ECO:0000313" key="10">
    <source>
        <dbReference type="RefSeq" id="XP_030757630.1"/>
    </source>
</evidence>
<evidence type="ECO:0000256" key="2">
    <source>
        <dbReference type="ARBA" id="ARBA00009423"/>
    </source>
</evidence>